<feature type="transmembrane region" description="Helical" evidence="1">
    <location>
        <begin position="49"/>
        <end position="69"/>
    </location>
</feature>
<feature type="transmembrane region" description="Helical" evidence="1">
    <location>
        <begin position="181"/>
        <end position="203"/>
    </location>
</feature>
<feature type="transmembrane region" description="Helical" evidence="1">
    <location>
        <begin position="146"/>
        <end position="166"/>
    </location>
</feature>
<name>M0AWN7_9EURY</name>
<organism evidence="2 3">
    <name type="scientific">Natrialba aegyptia DSM 13077</name>
    <dbReference type="NCBI Taxonomy" id="1227491"/>
    <lineage>
        <taxon>Archaea</taxon>
        <taxon>Methanobacteriati</taxon>
        <taxon>Methanobacteriota</taxon>
        <taxon>Stenosarchaea group</taxon>
        <taxon>Halobacteria</taxon>
        <taxon>Halobacteriales</taxon>
        <taxon>Natrialbaceae</taxon>
        <taxon>Natrialba</taxon>
    </lineage>
</organism>
<keyword evidence="1" id="KW-0472">Membrane</keyword>
<comment type="caution">
    <text evidence="2">The sequence shown here is derived from an EMBL/GenBank/DDBJ whole genome shotgun (WGS) entry which is preliminary data.</text>
</comment>
<evidence type="ECO:0000313" key="2">
    <source>
        <dbReference type="EMBL" id="ELZ03076.1"/>
    </source>
</evidence>
<dbReference type="RefSeq" id="WP_006666743.1">
    <property type="nucleotide sequence ID" value="NZ_AOIP01000034.1"/>
</dbReference>
<gene>
    <name evidence="2" type="ORF">C480_16699</name>
</gene>
<protein>
    <submittedName>
        <fullName evidence="2">Uncharacterized protein</fullName>
    </submittedName>
</protein>
<feature type="transmembrane region" description="Helical" evidence="1">
    <location>
        <begin position="21"/>
        <end position="43"/>
    </location>
</feature>
<sequence>MSVIRHPGVLGQRTRRRLVGLAAALTVAVVEALAVSLWFGLVITARTTTTALIGLGILLCGSLLRITIFETTITDSAPPLTLERVGTALTLTAGWVVWLLLAEFLGGVAGVLVATVCLTGALTAQFCFECYVFHSVTPTPSSVTPILSAAVLALGAAALLTTAWFVDWTIGPPFAELDAGIIAIRIETIQLAALVFGLCAFLAHQHRFQRLLEPDL</sequence>
<keyword evidence="3" id="KW-1185">Reference proteome</keyword>
<evidence type="ECO:0000256" key="1">
    <source>
        <dbReference type="SAM" id="Phobius"/>
    </source>
</evidence>
<reference evidence="2 3" key="1">
    <citation type="journal article" date="2014" name="PLoS Genet.">
        <title>Phylogenetically driven sequencing of extremely halophilic archaea reveals strategies for static and dynamic osmo-response.</title>
        <authorList>
            <person name="Becker E.A."/>
            <person name="Seitzer P.M."/>
            <person name="Tritt A."/>
            <person name="Larsen D."/>
            <person name="Krusor M."/>
            <person name="Yao A.I."/>
            <person name="Wu D."/>
            <person name="Madern D."/>
            <person name="Eisen J.A."/>
            <person name="Darling A.E."/>
            <person name="Facciotti M.T."/>
        </authorList>
    </citation>
    <scope>NUCLEOTIDE SEQUENCE [LARGE SCALE GENOMIC DNA]</scope>
    <source>
        <strain evidence="2 3">DSM 13077</strain>
    </source>
</reference>
<dbReference type="PATRIC" id="fig|1227491.4.peg.3426"/>
<keyword evidence="1" id="KW-1133">Transmembrane helix</keyword>
<feature type="transmembrane region" description="Helical" evidence="1">
    <location>
        <begin position="107"/>
        <end position="134"/>
    </location>
</feature>
<feature type="transmembrane region" description="Helical" evidence="1">
    <location>
        <begin position="81"/>
        <end position="101"/>
    </location>
</feature>
<evidence type="ECO:0000313" key="3">
    <source>
        <dbReference type="Proteomes" id="UP000011591"/>
    </source>
</evidence>
<dbReference type="Proteomes" id="UP000011591">
    <property type="component" value="Unassembled WGS sequence"/>
</dbReference>
<proteinExistence type="predicted"/>
<keyword evidence="1" id="KW-0812">Transmembrane</keyword>
<dbReference type="OrthoDB" id="203414at2157"/>
<accession>M0AWN7</accession>
<dbReference type="AlphaFoldDB" id="M0AWN7"/>
<dbReference type="EMBL" id="AOIP01000034">
    <property type="protein sequence ID" value="ELZ03076.1"/>
    <property type="molecule type" value="Genomic_DNA"/>
</dbReference>